<dbReference type="Proteomes" id="UP001140096">
    <property type="component" value="Unassembled WGS sequence"/>
</dbReference>
<sequence length="548" mass="58128">NFVPPGLRSAARDSTAGNLADSSGRVSPGGASVSSQQGLMMPRPSPLAATTDSDPDGKEWLNTASVEQLKEELLVNYGQYCRMEASYQKLKDLYASVIDQLLETRESLHQERSKRIEYEGLLRTYHGHAPLDPSAAAAAAGEQQTQAKSSAAAAAAATGAQRSRNGFGDKTDAQQRPSGSAKQQNSSRGNIAKSGQAPSVARQPSLRRQRQARKQDASGADHNDSGSDADDAIITTVPQKATKRFIWPFGSSSHHHDHTPTTGTTGAVAGGKNSIDGGTQQQQHSFHLASTFRAGKCDHCQERLKTFTNSVVRCRNCGFVCHQRCANEVTAACSSGEGGAAGSGAGAAGTAAAGAGVGNGLGRAGRGANAIQGSYASGQASIITGNDSALVFDPNVPFVADKMFGRALSEQTALEGRSVPWVVRAAIGFIEAEGLTMEGVYRRSGSTMDIRAVQVEITRVATATNNRFTDEPAIAPAETDVTSVTSVLKQYFRDLPNPLMTSETYHLWVQASNIASSEERVKVYRTISDSMPQPHSETLRYLMTHLKR</sequence>
<feature type="non-terminal residue" evidence="1">
    <location>
        <position position="548"/>
    </location>
</feature>
<name>A0ACC1KZK4_9FUNG</name>
<organism evidence="1 2">
    <name type="scientific">Coemansia furcata</name>
    <dbReference type="NCBI Taxonomy" id="417177"/>
    <lineage>
        <taxon>Eukaryota</taxon>
        <taxon>Fungi</taxon>
        <taxon>Fungi incertae sedis</taxon>
        <taxon>Zoopagomycota</taxon>
        <taxon>Kickxellomycotina</taxon>
        <taxon>Kickxellomycetes</taxon>
        <taxon>Kickxellales</taxon>
        <taxon>Kickxellaceae</taxon>
        <taxon>Coemansia</taxon>
    </lineage>
</organism>
<feature type="non-terminal residue" evidence="1">
    <location>
        <position position="1"/>
    </location>
</feature>
<accession>A0ACC1KZK4</accession>
<evidence type="ECO:0000313" key="1">
    <source>
        <dbReference type="EMBL" id="KAJ2797893.1"/>
    </source>
</evidence>
<evidence type="ECO:0000313" key="2">
    <source>
        <dbReference type="Proteomes" id="UP001140096"/>
    </source>
</evidence>
<protein>
    <submittedName>
        <fullName evidence="1">Rho-type gtpase-activating protein</fullName>
    </submittedName>
</protein>
<keyword evidence="2" id="KW-1185">Reference proteome</keyword>
<gene>
    <name evidence="1" type="primary">RGA2</name>
    <name evidence="1" type="ORF">H4S07_005830</name>
</gene>
<comment type="caution">
    <text evidence="1">The sequence shown here is derived from an EMBL/GenBank/DDBJ whole genome shotgun (WGS) entry which is preliminary data.</text>
</comment>
<reference evidence="1" key="1">
    <citation type="submission" date="2022-07" db="EMBL/GenBank/DDBJ databases">
        <title>Phylogenomic reconstructions and comparative analyses of Kickxellomycotina fungi.</title>
        <authorList>
            <person name="Reynolds N.K."/>
            <person name="Stajich J.E."/>
            <person name="Barry K."/>
            <person name="Grigoriev I.V."/>
            <person name="Crous P."/>
            <person name="Smith M.E."/>
        </authorList>
    </citation>
    <scope>NUCLEOTIDE SEQUENCE</scope>
    <source>
        <strain evidence="1">CBS 102833</strain>
    </source>
</reference>
<dbReference type="EMBL" id="JANBUP010003090">
    <property type="protein sequence ID" value="KAJ2797893.1"/>
    <property type="molecule type" value="Genomic_DNA"/>
</dbReference>
<proteinExistence type="predicted"/>